<sequence>MKLVLKTALILIFHAVFCASQSSPSITCSYYAWQSANTTTYECALTISNPNGFDNFTRINGDHQPGFSDQNVTEIPFANGLTINIPQIICRQFANLKIIILDRIGITFVDNNSFRGCGHVERLNLNNNEISSVSVGAFWRNEKLKSLDLSENSIQILPENIFDNLSDLEVLNLSFNDFETIPNKTFKELDSLLDLRLAGVGMSRINPAWFENLGDLRYLYLYSNEISELSEDSFEDLDDLTLLNLSINPINGNFPPKIFEKLSKLTYLQLDQTGITNLNPKWFEKLDNLEQLFLKSNNISNLPDKIFDDLKSLRTLDISNNSLTVPRIASSTFDNLKTLQYLDLSYNSLTNLNPQWFINLQNLTTLLLTSNRISELPFGVFRPITRLMQLFLGNNNLKSINRNDFGNLSSLAHVYVQGNQIISADKRFFDDARALSFLNFLNNLCASENFIFFYLNRESNMQRLSRCLENSRFFVDTQTNFTINYTFFDAFHPGLHAQILSSRAAHITLSNAHTPRIEIIIGAQNNTRTIIQNSQGSIYADVSTPNILDLSQWRTFRVTWVNDVVLVFREDEKFPFIAQTIDRPFMIDYYGLKSPLSHTSWRVRPINIQRHN</sequence>
<dbReference type="PRINTS" id="PR00019">
    <property type="entry name" value="LEURICHRPT"/>
</dbReference>
<keyword evidence="1" id="KW-0433">Leucine-rich repeat</keyword>
<evidence type="ECO:0000256" key="2">
    <source>
        <dbReference type="ARBA" id="ARBA00022737"/>
    </source>
</evidence>
<dbReference type="Pfam" id="PF12248">
    <property type="entry name" value="Methyltransf_FA"/>
    <property type="match status" value="1"/>
</dbReference>
<proteinExistence type="predicted"/>
<dbReference type="PANTHER" id="PTHR45712">
    <property type="entry name" value="AGAP008170-PA"/>
    <property type="match status" value="1"/>
</dbReference>
<reference evidence="5" key="1">
    <citation type="submission" date="2022-01" db="EMBL/GenBank/DDBJ databases">
        <authorList>
            <person name="King R."/>
        </authorList>
    </citation>
    <scope>NUCLEOTIDE SEQUENCE</scope>
</reference>
<evidence type="ECO:0000313" key="5">
    <source>
        <dbReference type="EMBL" id="CAG9811354.1"/>
    </source>
</evidence>
<dbReference type="InterPro" id="IPR003591">
    <property type="entry name" value="Leu-rich_rpt_typical-subtyp"/>
</dbReference>
<feature type="signal peptide" evidence="3">
    <location>
        <begin position="1"/>
        <end position="20"/>
    </location>
</feature>
<reference evidence="5" key="2">
    <citation type="submission" date="2022-10" db="EMBL/GenBank/DDBJ databases">
        <authorList>
            <consortium name="ENA_rothamsted_submissions"/>
            <consortium name="culmorum"/>
            <person name="King R."/>
        </authorList>
    </citation>
    <scope>NUCLEOTIDE SEQUENCE</scope>
</reference>
<feature type="chain" id="PRO_5040160621" description="Farnesoic acid O-methyl transferase domain-containing protein" evidence="3">
    <location>
        <begin position="21"/>
        <end position="612"/>
    </location>
</feature>
<keyword evidence="2" id="KW-0677">Repeat</keyword>
<organism evidence="5 6">
    <name type="scientific">Chironomus riparius</name>
    <dbReference type="NCBI Taxonomy" id="315576"/>
    <lineage>
        <taxon>Eukaryota</taxon>
        <taxon>Metazoa</taxon>
        <taxon>Ecdysozoa</taxon>
        <taxon>Arthropoda</taxon>
        <taxon>Hexapoda</taxon>
        <taxon>Insecta</taxon>
        <taxon>Pterygota</taxon>
        <taxon>Neoptera</taxon>
        <taxon>Endopterygota</taxon>
        <taxon>Diptera</taxon>
        <taxon>Nematocera</taxon>
        <taxon>Chironomoidea</taxon>
        <taxon>Chironomidae</taxon>
        <taxon>Chironominae</taxon>
        <taxon>Chironomus</taxon>
    </lineage>
</organism>
<dbReference type="SMART" id="SM00364">
    <property type="entry name" value="LRR_BAC"/>
    <property type="match status" value="6"/>
</dbReference>
<accession>A0A9N9S6D0</accession>
<evidence type="ECO:0000256" key="3">
    <source>
        <dbReference type="SAM" id="SignalP"/>
    </source>
</evidence>
<keyword evidence="3" id="KW-0732">Signal</keyword>
<evidence type="ECO:0000259" key="4">
    <source>
        <dbReference type="Pfam" id="PF12248"/>
    </source>
</evidence>
<gene>
    <name evidence="5" type="ORF">CHIRRI_LOCUS14163</name>
</gene>
<dbReference type="InterPro" id="IPR022041">
    <property type="entry name" value="Methyltransf_FA"/>
</dbReference>
<protein>
    <recommendedName>
        <fullName evidence="4">Farnesoic acid O-methyl transferase domain-containing protein</fullName>
    </recommendedName>
</protein>
<evidence type="ECO:0000256" key="1">
    <source>
        <dbReference type="ARBA" id="ARBA00022614"/>
    </source>
</evidence>
<dbReference type="EMBL" id="OU895880">
    <property type="protein sequence ID" value="CAG9811354.1"/>
    <property type="molecule type" value="Genomic_DNA"/>
</dbReference>
<dbReference type="FunFam" id="3.80.10.10:FF:001164">
    <property type="entry name" value="GH01279p"/>
    <property type="match status" value="1"/>
</dbReference>
<feature type="domain" description="Farnesoic acid O-methyl transferase" evidence="4">
    <location>
        <begin position="484"/>
        <end position="603"/>
    </location>
</feature>
<dbReference type="OrthoDB" id="6022531at2759"/>
<evidence type="ECO:0000313" key="6">
    <source>
        <dbReference type="Proteomes" id="UP001153620"/>
    </source>
</evidence>
<name>A0A9N9S6D0_9DIPT</name>
<dbReference type="Gene3D" id="3.80.10.10">
    <property type="entry name" value="Ribonuclease Inhibitor"/>
    <property type="match status" value="3"/>
</dbReference>
<keyword evidence="6" id="KW-1185">Reference proteome</keyword>
<dbReference type="Pfam" id="PF13855">
    <property type="entry name" value="LRR_8"/>
    <property type="match status" value="4"/>
</dbReference>
<dbReference type="InterPro" id="IPR001611">
    <property type="entry name" value="Leu-rich_rpt"/>
</dbReference>
<dbReference type="PANTHER" id="PTHR45712:SF22">
    <property type="entry name" value="INSULIN-LIKE GROWTH FACTOR-BINDING PROTEIN COMPLEX ACID LABILE SUBUNIT"/>
    <property type="match status" value="1"/>
</dbReference>
<dbReference type="InterPro" id="IPR050333">
    <property type="entry name" value="SLRP"/>
</dbReference>
<dbReference type="AlphaFoldDB" id="A0A9N9S6D0"/>
<dbReference type="SMART" id="SM00365">
    <property type="entry name" value="LRR_SD22"/>
    <property type="match status" value="6"/>
</dbReference>
<dbReference type="SMART" id="SM00369">
    <property type="entry name" value="LRR_TYP"/>
    <property type="match status" value="12"/>
</dbReference>
<dbReference type="Proteomes" id="UP001153620">
    <property type="component" value="Chromosome 4"/>
</dbReference>
<dbReference type="SUPFAM" id="SSF52058">
    <property type="entry name" value="L domain-like"/>
    <property type="match status" value="1"/>
</dbReference>
<dbReference type="GO" id="GO:0005615">
    <property type="term" value="C:extracellular space"/>
    <property type="evidence" value="ECO:0007669"/>
    <property type="project" value="TreeGrafter"/>
</dbReference>
<dbReference type="Pfam" id="PF00560">
    <property type="entry name" value="LRR_1"/>
    <property type="match status" value="1"/>
</dbReference>
<dbReference type="InterPro" id="IPR032675">
    <property type="entry name" value="LRR_dom_sf"/>
</dbReference>